<dbReference type="GO" id="GO:0005978">
    <property type="term" value="P:glycogen biosynthetic process"/>
    <property type="evidence" value="ECO:0007669"/>
    <property type="project" value="UniProtKB-UniRule"/>
</dbReference>
<dbReference type="NCBIfam" id="TIGR01515">
    <property type="entry name" value="branching_enzym"/>
    <property type="match status" value="1"/>
</dbReference>
<dbReference type="Pfam" id="PF02806">
    <property type="entry name" value="Alpha-amylase_C"/>
    <property type="match status" value="1"/>
</dbReference>
<accession>A0A0L0W8Y7</accession>
<dbReference type="OrthoDB" id="9800174at2"/>
<dbReference type="RefSeq" id="WP_050355830.1">
    <property type="nucleotide sequence ID" value="NZ_LGSS01000011.1"/>
</dbReference>
<dbReference type="AlphaFoldDB" id="A0A0L0W8Y7"/>
<evidence type="ECO:0000313" key="14">
    <source>
        <dbReference type="Proteomes" id="UP000037267"/>
    </source>
</evidence>
<dbReference type="SUPFAM" id="SSF51445">
    <property type="entry name" value="(Trans)glycosidases"/>
    <property type="match status" value="1"/>
</dbReference>
<comment type="pathway">
    <text evidence="3 10">Glycan biosynthesis; glycogen biosynthesis.</text>
</comment>
<gene>
    <name evidence="10 13" type="primary">glgB</name>
    <name evidence="13" type="ORF">CLPU_11c00910</name>
</gene>
<dbReference type="InterPro" id="IPR006047">
    <property type="entry name" value="GH13_cat_dom"/>
</dbReference>
<dbReference type="SUPFAM" id="SSF81296">
    <property type="entry name" value="E set domains"/>
    <property type="match status" value="1"/>
</dbReference>
<dbReference type="GO" id="GO:0003844">
    <property type="term" value="F:1,4-alpha-glucan branching enzyme activity"/>
    <property type="evidence" value="ECO:0007669"/>
    <property type="project" value="UniProtKB-UniRule"/>
</dbReference>
<dbReference type="InterPro" id="IPR014756">
    <property type="entry name" value="Ig_E-set"/>
</dbReference>
<feature type="domain" description="Glycosyl hydrolase family 13 catalytic" evidence="12">
    <location>
        <begin position="151"/>
        <end position="528"/>
    </location>
</feature>
<dbReference type="FunFam" id="3.20.20.80:FF:000003">
    <property type="entry name" value="1,4-alpha-glucan branching enzyme GlgB"/>
    <property type="match status" value="1"/>
</dbReference>
<evidence type="ECO:0000256" key="10">
    <source>
        <dbReference type="HAMAP-Rule" id="MF_00685"/>
    </source>
</evidence>
<comment type="catalytic activity">
    <reaction evidence="1 10">
        <text>Transfers a segment of a (1-&gt;4)-alpha-D-glucan chain to a primary hydroxy group in a similar glucan chain.</text>
        <dbReference type="EC" id="2.4.1.18"/>
    </reaction>
</comment>
<dbReference type="CDD" id="cd11322">
    <property type="entry name" value="AmyAc_Glg_BE"/>
    <property type="match status" value="1"/>
</dbReference>
<dbReference type="InterPro" id="IPR006407">
    <property type="entry name" value="GlgB"/>
</dbReference>
<keyword evidence="9 10" id="KW-0119">Carbohydrate metabolism</keyword>
<dbReference type="PIRSF" id="PIRSF000463">
    <property type="entry name" value="GlgB"/>
    <property type="match status" value="1"/>
</dbReference>
<evidence type="ECO:0000256" key="2">
    <source>
        <dbReference type="ARBA" id="ARBA00002953"/>
    </source>
</evidence>
<dbReference type="InterPro" id="IPR037439">
    <property type="entry name" value="Branching_enzy"/>
</dbReference>
<dbReference type="InterPro" id="IPR017853">
    <property type="entry name" value="GH"/>
</dbReference>
<dbReference type="PANTHER" id="PTHR43651">
    <property type="entry name" value="1,4-ALPHA-GLUCAN-BRANCHING ENZYME"/>
    <property type="match status" value="1"/>
</dbReference>
<keyword evidence="8 10" id="KW-0320">Glycogen biosynthesis</keyword>
<dbReference type="GO" id="GO:0004553">
    <property type="term" value="F:hydrolase activity, hydrolyzing O-glycosyl compounds"/>
    <property type="evidence" value="ECO:0007669"/>
    <property type="project" value="InterPro"/>
</dbReference>
<evidence type="ECO:0000256" key="5">
    <source>
        <dbReference type="ARBA" id="ARBA00022600"/>
    </source>
</evidence>
<dbReference type="UniPathway" id="UPA00164"/>
<evidence type="ECO:0000259" key="12">
    <source>
        <dbReference type="SMART" id="SM00642"/>
    </source>
</evidence>
<evidence type="ECO:0000313" key="13">
    <source>
        <dbReference type="EMBL" id="KNF07922.1"/>
    </source>
</evidence>
<dbReference type="InterPro" id="IPR044143">
    <property type="entry name" value="GlgB_N_E_set_prok"/>
</dbReference>
<keyword evidence="5 10" id="KW-0321">Glycogen metabolism</keyword>
<dbReference type="Gene3D" id="2.60.40.1180">
    <property type="entry name" value="Golgi alpha-mannosidase II"/>
    <property type="match status" value="1"/>
</dbReference>
<dbReference type="STRING" id="1503.CLPU_11c00910"/>
<dbReference type="InterPro" id="IPR013783">
    <property type="entry name" value="Ig-like_fold"/>
</dbReference>
<evidence type="ECO:0000256" key="1">
    <source>
        <dbReference type="ARBA" id="ARBA00000826"/>
    </source>
</evidence>
<feature type="active site" description="Nucleophile" evidence="10 11">
    <location>
        <position position="308"/>
    </location>
</feature>
<keyword evidence="6 10" id="KW-0328">Glycosyltransferase</keyword>
<feature type="active site" description="Proton donor" evidence="10 11">
    <location>
        <position position="361"/>
    </location>
</feature>
<keyword evidence="14" id="KW-1185">Reference proteome</keyword>
<organism evidence="13 14">
    <name type="scientific">Gottschalkia purinilytica</name>
    <name type="common">Clostridium purinilyticum</name>
    <dbReference type="NCBI Taxonomy" id="1503"/>
    <lineage>
        <taxon>Bacteria</taxon>
        <taxon>Bacillati</taxon>
        <taxon>Bacillota</taxon>
        <taxon>Tissierellia</taxon>
        <taxon>Tissierellales</taxon>
        <taxon>Gottschalkiaceae</taxon>
        <taxon>Gottschalkia</taxon>
    </lineage>
</organism>
<dbReference type="CDD" id="cd02855">
    <property type="entry name" value="E_set_GBE_prok_N"/>
    <property type="match status" value="1"/>
</dbReference>
<comment type="subunit">
    <text evidence="10">Monomer.</text>
</comment>
<dbReference type="SMART" id="SM00642">
    <property type="entry name" value="Aamy"/>
    <property type="match status" value="1"/>
</dbReference>
<dbReference type="Proteomes" id="UP000037267">
    <property type="component" value="Unassembled WGS sequence"/>
</dbReference>
<dbReference type="EMBL" id="LGSS01000011">
    <property type="protein sequence ID" value="KNF07922.1"/>
    <property type="molecule type" value="Genomic_DNA"/>
</dbReference>
<dbReference type="Gene3D" id="3.20.20.80">
    <property type="entry name" value="Glycosidases"/>
    <property type="match status" value="1"/>
</dbReference>
<name>A0A0L0W8Y7_GOTPU</name>
<dbReference type="PATRIC" id="fig|1503.3.peg.255"/>
<evidence type="ECO:0000256" key="3">
    <source>
        <dbReference type="ARBA" id="ARBA00004964"/>
    </source>
</evidence>
<dbReference type="GO" id="GO:0043169">
    <property type="term" value="F:cation binding"/>
    <property type="evidence" value="ECO:0007669"/>
    <property type="project" value="InterPro"/>
</dbReference>
<proteinExistence type="inferred from homology"/>
<dbReference type="SUPFAM" id="SSF51011">
    <property type="entry name" value="Glycosyl hydrolase domain"/>
    <property type="match status" value="1"/>
</dbReference>
<dbReference type="Pfam" id="PF00128">
    <property type="entry name" value="Alpha-amylase"/>
    <property type="match status" value="1"/>
</dbReference>
<evidence type="ECO:0000256" key="6">
    <source>
        <dbReference type="ARBA" id="ARBA00022676"/>
    </source>
</evidence>
<dbReference type="HAMAP" id="MF_00685">
    <property type="entry name" value="GlgB"/>
    <property type="match status" value="1"/>
</dbReference>
<dbReference type="InterPro" id="IPR004193">
    <property type="entry name" value="Glyco_hydro_13_N"/>
</dbReference>
<dbReference type="FunFam" id="2.60.40.10:FF:000169">
    <property type="entry name" value="1,4-alpha-glucan branching enzyme GlgB"/>
    <property type="match status" value="1"/>
</dbReference>
<comment type="function">
    <text evidence="2 10">Catalyzes the formation of the alpha-1,6-glucosidic linkages in glycogen by scission of a 1,4-alpha-linked oligosaccharide from growing alpha-1,4-glucan chains and the subsequent attachment of the oligosaccharide to the alpha-1,6 position.</text>
</comment>
<evidence type="ECO:0000256" key="8">
    <source>
        <dbReference type="ARBA" id="ARBA00023056"/>
    </source>
</evidence>
<dbReference type="Pfam" id="PF02922">
    <property type="entry name" value="CBM_48"/>
    <property type="match status" value="1"/>
</dbReference>
<dbReference type="InterPro" id="IPR013780">
    <property type="entry name" value="Glyco_hydro_b"/>
</dbReference>
<comment type="similarity">
    <text evidence="4 10">Belongs to the glycosyl hydrolase 13 family. GlgB subfamily.</text>
</comment>
<dbReference type="NCBIfam" id="NF003811">
    <property type="entry name" value="PRK05402.1"/>
    <property type="match status" value="1"/>
</dbReference>
<keyword evidence="7 10" id="KW-0808">Transferase</keyword>
<dbReference type="PANTHER" id="PTHR43651:SF3">
    <property type="entry name" value="1,4-ALPHA-GLUCAN-BRANCHING ENZYME"/>
    <property type="match status" value="1"/>
</dbReference>
<comment type="caution">
    <text evidence="13">The sequence shown here is derived from an EMBL/GenBank/DDBJ whole genome shotgun (WGS) entry which is preliminary data.</text>
</comment>
<protein>
    <recommendedName>
        <fullName evidence="10">1,4-alpha-glucan branching enzyme GlgB</fullName>
        <ecNumber evidence="10">2.4.1.18</ecNumber>
    </recommendedName>
    <alternativeName>
        <fullName evidence="10">1,4-alpha-D-glucan:1,4-alpha-D-glucan 6-glucosyl-transferase</fullName>
    </alternativeName>
    <alternativeName>
        <fullName evidence="10">Alpha-(1-&gt;4)-glucan branching enzyme</fullName>
    </alternativeName>
    <alternativeName>
        <fullName evidence="10">Glycogen branching enzyme</fullName>
        <shortName evidence="10">BE</shortName>
    </alternativeName>
</protein>
<evidence type="ECO:0000256" key="11">
    <source>
        <dbReference type="PIRSR" id="PIRSR000463-1"/>
    </source>
</evidence>
<dbReference type="GO" id="GO:0005829">
    <property type="term" value="C:cytosol"/>
    <property type="evidence" value="ECO:0007669"/>
    <property type="project" value="TreeGrafter"/>
</dbReference>
<sequence length="656" mass="77632">MTINILDDEFEYLCEIENFKSYKVLGAHIRKENKKIGVRFSVWAPNAKSVSVVGNFNDWCGKKHRMKKLSKKNIWSLFIPGLKEGELYKYEIETKEGKRFLKSDPNGFYHELRPNNASIVFDVFDYNWTDSKYQKIKEKRDIYSEPMIIYEVHLGSWRRKENGEFLTYVELADQLLDYVVDMGYTHIEIMPLIEHPFDGSWGYQGVGYYSITSRYGDPKDFMYFIDKCHSLGIGVILDWIPAHFCKDEHGLAMFDGTPVYEYENPIKGENHQWGTLNFDLGKEEVVNFLISNAMFYFDIFHIDGLRIDAVSSMLYLNFGKEDGAWIPNKHGGNENIEAIRFMRKLNEVVFSKYPNALMIAEESTAWPLVSKPTYLGGLGYNYKWNMGWMNDMLKYMQMDSVYRKWHHELITFSFMYAFSENFILPLSHDEVVHCKKSLLDKMHGDYWQKFAGLRLLYGYMMCHPGKKLLFMSGEFGQFIEWNYNSELDWCLLEYDMHRKLQLYNKELNHIYRKEKALWEIDHSSDGFEWIDPHNYSQSIITFMRKGKKKEEYIIVVCNFTPTVYENYRIGVPDLGEYKEIFNSDWEKYGGSGYRNIDTLISNEKKWHSQPYSLEMKVPPLGCVYLKMIKPIEKDKKDKSLNEINLNTNKKSLKTRR</sequence>
<evidence type="ECO:0000256" key="7">
    <source>
        <dbReference type="ARBA" id="ARBA00022679"/>
    </source>
</evidence>
<dbReference type="FunFam" id="2.60.40.1180:FF:000002">
    <property type="entry name" value="1,4-alpha-glucan branching enzyme GlgB"/>
    <property type="match status" value="1"/>
</dbReference>
<dbReference type="EC" id="2.4.1.18" evidence="10"/>
<evidence type="ECO:0000256" key="9">
    <source>
        <dbReference type="ARBA" id="ARBA00023277"/>
    </source>
</evidence>
<dbReference type="InterPro" id="IPR006048">
    <property type="entry name" value="A-amylase/branching_C"/>
</dbReference>
<dbReference type="Gene3D" id="2.60.40.10">
    <property type="entry name" value="Immunoglobulins"/>
    <property type="match status" value="1"/>
</dbReference>
<reference evidence="14" key="1">
    <citation type="submission" date="2015-07" db="EMBL/GenBank/DDBJ databases">
        <title>Draft genome sequence of the purine-degrading Gottschalkia purinilyticum DSM 1384 (formerly Clostridium purinilyticum).</title>
        <authorList>
            <person name="Poehlein A."/>
            <person name="Schiel-Bengelsdorf B."/>
            <person name="Bengelsdorf F.R."/>
            <person name="Daniel R."/>
            <person name="Duerre P."/>
        </authorList>
    </citation>
    <scope>NUCLEOTIDE SEQUENCE [LARGE SCALE GENOMIC DNA]</scope>
    <source>
        <strain evidence="14">DSM 1384</strain>
    </source>
</reference>
<dbReference type="NCBIfam" id="NF008967">
    <property type="entry name" value="PRK12313.1"/>
    <property type="match status" value="1"/>
</dbReference>
<evidence type="ECO:0000256" key="4">
    <source>
        <dbReference type="ARBA" id="ARBA00009000"/>
    </source>
</evidence>